<gene>
    <name evidence="1" type="ORF">NCGR_LOCUS32349</name>
</gene>
<sequence length="89" mass="9751">MEMQKMSRRRSCSRSWASVAAPLIIFWYCAYCATAAAAAVAMAATGGGGAEHQLGDAKYKDPKQALNTRIDDLLRRMTLAEKIWPDVAD</sequence>
<dbReference type="EMBL" id="CAJGYO010000007">
    <property type="protein sequence ID" value="CAD6248193.1"/>
    <property type="molecule type" value="Genomic_DNA"/>
</dbReference>
<keyword evidence="2" id="KW-1185">Reference proteome</keyword>
<evidence type="ECO:0000313" key="2">
    <source>
        <dbReference type="Proteomes" id="UP000604825"/>
    </source>
</evidence>
<comment type="caution">
    <text evidence="1">The sequence shown here is derived from an EMBL/GenBank/DDBJ whole genome shotgun (WGS) entry which is preliminary data.</text>
</comment>
<name>A0A811PRI9_9POAL</name>
<proteinExistence type="predicted"/>
<dbReference type="OrthoDB" id="1736696at2759"/>
<evidence type="ECO:0000313" key="1">
    <source>
        <dbReference type="EMBL" id="CAD6248193.1"/>
    </source>
</evidence>
<accession>A0A811PRI9</accession>
<reference evidence="1" key="1">
    <citation type="submission" date="2020-10" db="EMBL/GenBank/DDBJ databases">
        <authorList>
            <person name="Han B."/>
            <person name="Lu T."/>
            <person name="Zhao Q."/>
            <person name="Huang X."/>
            <person name="Zhao Y."/>
        </authorList>
    </citation>
    <scope>NUCLEOTIDE SEQUENCE</scope>
</reference>
<protein>
    <submittedName>
        <fullName evidence="1">Uncharacterized protein</fullName>
    </submittedName>
</protein>
<dbReference type="AlphaFoldDB" id="A0A811PRI9"/>
<organism evidence="1 2">
    <name type="scientific">Miscanthus lutarioriparius</name>
    <dbReference type="NCBI Taxonomy" id="422564"/>
    <lineage>
        <taxon>Eukaryota</taxon>
        <taxon>Viridiplantae</taxon>
        <taxon>Streptophyta</taxon>
        <taxon>Embryophyta</taxon>
        <taxon>Tracheophyta</taxon>
        <taxon>Spermatophyta</taxon>
        <taxon>Magnoliopsida</taxon>
        <taxon>Liliopsida</taxon>
        <taxon>Poales</taxon>
        <taxon>Poaceae</taxon>
        <taxon>PACMAD clade</taxon>
        <taxon>Panicoideae</taxon>
        <taxon>Andropogonodae</taxon>
        <taxon>Andropogoneae</taxon>
        <taxon>Saccharinae</taxon>
        <taxon>Miscanthus</taxon>
    </lineage>
</organism>
<dbReference type="Proteomes" id="UP000604825">
    <property type="component" value="Unassembled WGS sequence"/>
</dbReference>